<evidence type="ECO:0000313" key="1">
    <source>
        <dbReference type="EMBL" id="HIR66031.1"/>
    </source>
</evidence>
<reference evidence="1" key="1">
    <citation type="submission" date="2020-10" db="EMBL/GenBank/DDBJ databases">
        <authorList>
            <person name="Gilroy R."/>
        </authorList>
    </citation>
    <scope>NUCLEOTIDE SEQUENCE</scope>
    <source>
        <strain evidence="1">CHK121-14286</strain>
    </source>
</reference>
<accession>A0A9D1E4E0</accession>
<gene>
    <name evidence="1" type="ORF">IAC95_04040</name>
</gene>
<dbReference type="EMBL" id="DVHL01000034">
    <property type="protein sequence ID" value="HIR66031.1"/>
    <property type="molecule type" value="Genomic_DNA"/>
</dbReference>
<dbReference type="AlphaFoldDB" id="A0A9D1E4E0"/>
<proteinExistence type="predicted"/>
<protein>
    <submittedName>
        <fullName evidence="1">Uncharacterized protein</fullName>
    </submittedName>
</protein>
<name>A0A9D1E4E0_9BACT</name>
<sequence>MIEEAVKTLRMLKEICTENKRDFSRYQLRIEKAEKKLDTLLAMRADGEISKEFSYTYAYPENDGEPHWLFKL</sequence>
<comment type="caution">
    <text evidence="1">The sequence shown here is derived from an EMBL/GenBank/DDBJ whole genome shotgun (WGS) entry which is preliminary data.</text>
</comment>
<reference evidence="1" key="2">
    <citation type="journal article" date="2021" name="PeerJ">
        <title>Extensive microbial diversity within the chicken gut microbiome revealed by metagenomics and culture.</title>
        <authorList>
            <person name="Gilroy R."/>
            <person name="Ravi A."/>
            <person name="Getino M."/>
            <person name="Pursley I."/>
            <person name="Horton D.L."/>
            <person name="Alikhan N.F."/>
            <person name="Baker D."/>
            <person name="Gharbi K."/>
            <person name="Hall N."/>
            <person name="Watson M."/>
            <person name="Adriaenssens E.M."/>
            <person name="Foster-Nyarko E."/>
            <person name="Jarju S."/>
            <person name="Secka A."/>
            <person name="Antonio M."/>
            <person name="Oren A."/>
            <person name="Chaudhuri R.R."/>
            <person name="La Ragione R."/>
            <person name="Hildebrand F."/>
            <person name="Pallen M.J."/>
        </authorList>
    </citation>
    <scope>NUCLEOTIDE SEQUENCE</scope>
    <source>
        <strain evidence="1">CHK121-14286</strain>
    </source>
</reference>
<organism evidence="1 2">
    <name type="scientific">Candidatus Fimimonas gallinarum</name>
    <dbReference type="NCBI Taxonomy" id="2840821"/>
    <lineage>
        <taxon>Bacteria</taxon>
        <taxon>Pseudomonadati</taxon>
        <taxon>Myxococcota</taxon>
        <taxon>Myxococcia</taxon>
        <taxon>Myxococcales</taxon>
        <taxon>Cystobacterineae</taxon>
        <taxon>Myxococcaceae</taxon>
        <taxon>Myxococcaceae incertae sedis</taxon>
        <taxon>Candidatus Fimimonas</taxon>
    </lineage>
</organism>
<dbReference type="Proteomes" id="UP000824200">
    <property type="component" value="Unassembled WGS sequence"/>
</dbReference>
<evidence type="ECO:0000313" key="2">
    <source>
        <dbReference type="Proteomes" id="UP000824200"/>
    </source>
</evidence>